<keyword evidence="1" id="KW-0812">Transmembrane</keyword>
<dbReference type="RefSeq" id="WP_254086708.1">
    <property type="nucleotide sequence ID" value="NZ_JAHESE010000029.1"/>
</dbReference>
<sequence length="176" mass="19874">MKKKDTSALNDALSRYLDGTLDEAEKAWLEDLQAQDAGVKQRVEDLDTIHQVLLAEGVMRPLPPFTQRVMAALEPMPQASLLPVRRVWRSAALLTGVLAVTGIIITWLSSDMFAGVTVQQVGVPYADQWNLPHWSFAVKEKWLLYPIIAINMVLGWILLDRAILKPLFQHRRLHQG</sequence>
<gene>
    <name evidence="2" type="ORF">KK062_23015</name>
</gene>
<dbReference type="Proteomes" id="UP001319080">
    <property type="component" value="Unassembled WGS sequence"/>
</dbReference>
<feature type="transmembrane region" description="Helical" evidence="1">
    <location>
        <begin position="142"/>
        <end position="164"/>
    </location>
</feature>
<evidence type="ECO:0000313" key="3">
    <source>
        <dbReference type="Proteomes" id="UP001319080"/>
    </source>
</evidence>
<accession>A0AAP2GVM8</accession>
<evidence type="ECO:0000313" key="2">
    <source>
        <dbReference type="EMBL" id="MBT1711133.1"/>
    </source>
</evidence>
<protein>
    <recommendedName>
        <fullName evidence="4">Zinc-finger domain-containing protein</fullName>
    </recommendedName>
</protein>
<feature type="transmembrane region" description="Helical" evidence="1">
    <location>
        <begin position="87"/>
        <end position="108"/>
    </location>
</feature>
<reference evidence="2 3" key="1">
    <citation type="submission" date="2021-05" db="EMBL/GenBank/DDBJ databases">
        <title>A Polyphasic approach of four new species of the genus Ohtaekwangia: Ohtaekwangia histidinii sp. nov., Ohtaekwangia cretensis sp. nov., Ohtaekwangia indiensis sp. nov., Ohtaekwangia reichenbachii sp. nov. from diverse environment.</title>
        <authorList>
            <person name="Octaviana S."/>
        </authorList>
    </citation>
    <scope>NUCLEOTIDE SEQUENCE [LARGE SCALE GENOMIC DNA]</scope>
    <source>
        <strain evidence="2 3">PWU5</strain>
    </source>
</reference>
<evidence type="ECO:0000256" key="1">
    <source>
        <dbReference type="SAM" id="Phobius"/>
    </source>
</evidence>
<dbReference type="EMBL" id="JAHESE010000029">
    <property type="protein sequence ID" value="MBT1711133.1"/>
    <property type="molecule type" value="Genomic_DNA"/>
</dbReference>
<organism evidence="2 3">
    <name type="scientific">Dawidia cretensis</name>
    <dbReference type="NCBI Taxonomy" id="2782350"/>
    <lineage>
        <taxon>Bacteria</taxon>
        <taxon>Pseudomonadati</taxon>
        <taxon>Bacteroidota</taxon>
        <taxon>Cytophagia</taxon>
        <taxon>Cytophagales</taxon>
        <taxon>Chryseotaleaceae</taxon>
        <taxon>Dawidia</taxon>
    </lineage>
</organism>
<name>A0AAP2GVM8_9BACT</name>
<keyword evidence="1" id="KW-0472">Membrane</keyword>
<dbReference type="AlphaFoldDB" id="A0AAP2GVM8"/>
<proteinExistence type="predicted"/>
<comment type="caution">
    <text evidence="2">The sequence shown here is derived from an EMBL/GenBank/DDBJ whole genome shotgun (WGS) entry which is preliminary data.</text>
</comment>
<keyword evidence="1" id="KW-1133">Transmembrane helix</keyword>
<keyword evidence="3" id="KW-1185">Reference proteome</keyword>
<evidence type="ECO:0008006" key="4">
    <source>
        <dbReference type="Google" id="ProtNLM"/>
    </source>
</evidence>